<evidence type="ECO:0000313" key="2">
    <source>
        <dbReference type="EMBL" id="CEN29241.1"/>
    </source>
</evidence>
<dbReference type="InterPro" id="IPR002798">
    <property type="entry name" value="SpoIIM-like"/>
</dbReference>
<protein>
    <submittedName>
        <fullName evidence="2">Putative integral membrane protein</fullName>
    </submittedName>
</protein>
<evidence type="ECO:0000256" key="1">
    <source>
        <dbReference type="SAM" id="Phobius"/>
    </source>
</evidence>
<dbReference type="KEGG" id="lpk:LACPI_2041"/>
<organism evidence="2 3">
    <name type="scientific">Pseudolactococcus piscium MKFS47</name>
    <dbReference type="NCBI Taxonomy" id="297352"/>
    <lineage>
        <taxon>Bacteria</taxon>
        <taxon>Bacillati</taxon>
        <taxon>Bacillota</taxon>
        <taxon>Bacilli</taxon>
        <taxon>Lactobacillales</taxon>
        <taxon>Streptococcaceae</taxon>
        <taxon>Pseudolactococcus</taxon>
    </lineage>
</organism>
<proteinExistence type="predicted"/>
<keyword evidence="1" id="KW-1133">Transmembrane helix</keyword>
<keyword evidence="1" id="KW-0472">Membrane</keyword>
<keyword evidence="1" id="KW-0812">Transmembrane</keyword>
<name>A0A0D6DZN4_9LACT</name>
<gene>
    <name evidence="2" type="ORF">LACPI_2041</name>
</gene>
<feature type="transmembrane region" description="Helical" evidence="1">
    <location>
        <begin position="96"/>
        <end position="118"/>
    </location>
</feature>
<dbReference type="EMBL" id="LN774769">
    <property type="protein sequence ID" value="CEN29241.1"/>
    <property type="molecule type" value="Genomic_DNA"/>
</dbReference>
<dbReference type="Pfam" id="PF01944">
    <property type="entry name" value="SpoIIM"/>
    <property type="match status" value="1"/>
</dbReference>
<evidence type="ECO:0000313" key="3">
    <source>
        <dbReference type="Proteomes" id="UP000033166"/>
    </source>
</evidence>
<dbReference type="RefSeq" id="WP_047916236.1">
    <property type="nucleotide sequence ID" value="NZ_LN774769.1"/>
</dbReference>
<reference evidence="3" key="1">
    <citation type="submission" date="2015-01" db="EMBL/GenBank/DDBJ databases">
        <authorList>
            <person name="Andreevskaya M."/>
        </authorList>
    </citation>
    <scope>NUCLEOTIDE SEQUENCE [LARGE SCALE GENOMIC DNA]</scope>
    <source>
        <strain evidence="3">MKFS47</strain>
    </source>
</reference>
<feature type="transmembrane region" description="Helical" evidence="1">
    <location>
        <begin position="12"/>
        <end position="31"/>
    </location>
</feature>
<dbReference type="AlphaFoldDB" id="A0A0D6DZN4"/>
<dbReference type="HOGENOM" id="CLU_1633314_0_0_9"/>
<feature type="transmembrane region" description="Helical" evidence="1">
    <location>
        <begin position="139"/>
        <end position="158"/>
    </location>
</feature>
<accession>A0A0D6DZN4</accession>
<sequence length="162" mass="17945">MERLSVKKDFCLALIILVIGVIIGICIIKLSGNSPTSSIQMLRFNEIVNHNAGVALTILIIGSLTLGVGGLVILFINGISMGIVMGILSFKQIVFILFPYALFELLSFIFIAMAGIEISRNIKKFMKERKLIVLVNEWLYIRFLLTITLTLLAIAGLIEVYI</sequence>
<dbReference type="Proteomes" id="UP000033166">
    <property type="component" value="Chromosome I"/>
</dbReference>
<feature type="transmembrane region" description="Helical" evidence="1">
    <location>
        <begin position="52"/>
        <end position="76"/>
    </location>
</feature>